<gene>
    <name evidence="2" type="ORF">AB1Y20_004570</name>
</gene>
<feature type="region of interest" description="Disordered" evidence="1">
    <location>
        <begin position="190"/>
        <end position="212"/>
    </location>
</feature>
<organism evidence="2 3">
    <name type="scientific">Prymnesium parvum</name>
    <name type="common">Toxic golden alga</name>
    <dbReference type="NCBI Taxonomy" id="97485"/>
    <lineage>
        <taxon>Eukaryota</taxon>
        <taxon>Haptista</taxon>
        <taxon>Haptophyta</taxon>
        <taxon>Prymnesiophyceae</taxon>
        <taxon>Prymnesiales</taxon>
        <taxon>Prymnesiaceae</taxon>
        <taxon>Prymnesium</taxon>
    </lineage>
</organism>
<sequence>MSARRSGPPAHQNKTKWVPNRADKHNSLQKVVNALEIDHVCHKCKEVLEWKRAYGKYKPLKQPGKCVGCGQKTVTEAYHALCSKCSSARKACPKCMTSAAVEFSSKERKMEEEAQEFQEAMLWMNERERRNTQRKLERGEDVTGILATVQARKEAAQSAKGVGADSAADAIRAAAERKRVQGGEIVPSSERIDAKEPVPAGTPAKGTSPAAAAAVSTDSTMPLVEMAGAMYFY</sequence>
<proteinExistence type="predicted"/>
<dbReference type="Proteomes" id="UP001515480">
    <property type="component" value="Unassembled WGS sequence"/>
</dbReference>
<reference evidence="2 3" key="1">
    <citation type="journal article" date="2024" name="Science">
        <title>Giant polyketide synthase enzymes in the biosynthesis of giant marine polyether toxins.</title>
        <authorList>
            <person name="Fallon T.R."/>
            <person name="Shende V.V."/>
            <person name="Wierzbicki I.H."/>
            <person name="Pendleton A.L."/>
            <person name="Watervoot N.F."/>
            <person name="Auber R.P."/>
            <person name="Gonzalez D.J."/>
            <person name="Wisecaver J.H."/>
            <person name="Moore B.S."/>
        </authorList>
    </citation>
    <scope>NUCLEOTIDE SEQUENCE [LARGE SCALE GENOMIC DNA]</scope>
    <source>
        <strain evidence="2 3">12B1</strain>
    </source>
</reference>
<dbReference type="InterPro" id="IPR019351">
    <property type="entry name" value="DUF2039"/>
</dbReference>
<dbReference type="Pfam" id="PF10217">
    <property type="entry name" value="DUF2039"/>
    <property type="match status" value="1"/>
</dbReference>
<feature type="region of interest" description="Disordered" evidence="1">
    <location>
        <begin position="1"/>
        <end position="22"/>
    </location>
</feature>
<protein>
    <submittedName>
        <fullName evidence="2">Uncharacterized protein</fullName>
    </submittedName>
</protein>
<evidence type="ECO:0000313" key="2">
    <source>
        <dbReference type="EMBL" id="KAL1508468.1"/>
    </source>
</evidence>
<keyword evidence="3" id="KW-1185">Reference proteome</keyword>
<accession>A0AB34IYU4</accession>
<dbReference type="PANTHER" id="PTHR22876">
    <property type="entry name" value="ZGC:101016"/>
    <property type="match status" value="1"/>
</dbReference>
<dbReference type="EMBL" id="JBGBPQ010000016">
    <property type="protein sequence ID" value="KAL1508468.1"/>
    <property type="molecule type" value="Genomic_DNA"/>
</dbReference>
<evidence type="ECO:0000313" key="3">
    <source>
        <dbReference type="Proteomes" id="UP001515480"/>
    </source>
</evidence>
<name>A0AB34IYU4_PRYPA</name>
<dbReference type="AlphaFoldDB" id="A0AB34IYU4"/>
<comment type="caution">
    <text evidence="2">The sequence shown here is derived from an EMBL/GenBank/DDBJ whole genome shotgun (WGS) entry which is preliminary data.</text>
</comment>
<feature type="compositionally biased region" description="Low complexity" evidence="1">
    <location>
        <begin position="199"/>
        <end position="212"/>
    </location>
</feature>
<evidence type="ECO:0000256" key="1">
    <source>
        <dbReference type="SAM" id="MobiDB-lite"/>
    </source>
</evidence>
<dbReference type="PANTHER" id="PTHR22876:SF5">
    <property type="entry name" value="CHROMOSOME 9 OPEN READING FRAME 85"/>
    <property type="match status" value="1"/>
</dbReference>